<organism evidence="5 6">
    <name type="scientific">Rhizodiscina lignyota</name>
    <dbReference type="NCBI Taxonomy" id="1504668"/>
    <lineage>
        <taxon>Eukaryota</taxon>
        <taxon>Fungi</taxon>
        <taxon>Dikarya</taxon>
        <taxon>Ascomycota</taxon>
        <taxon>Pezizomycotina</taxon>
        <taxon>Dothideomycetes</taxon>
        <taxon>Pleosporomycetidae</taxon>
        <taxon>Aulographales</taxon>
        <taxon>Rhizodiscinaceae</taxon>
        <taxon>Rhizodiscina</taxon>
    </lineage>
</organism>
<keyword evidence="2" id="KW-0175">Coiled coil</keyword>
<accession>A0A9P4MCE9</accession>
<feature type="non-terminal residue" evidence="5">
    <location>
        <position position="1"/>
    </location>
</feature>
<feature type="region of interest" description="Disordered" evidence="3">
    <location>
        <begin position="66"/>
        <end position="101"/>
    </location>
</feature>
<dbReference type="GO" id="GO:0005634">
    <property type="term" value="C:nucleus"/>
    <property type="evidence" value="ECO:0007669"/>
    <property type="project" value="TreeGrafter"/>
</dbReference>
<evidence type="ECO:0000259" key="4">
    <source>
        <dbReference type="PROSITE" id="PS50157"/>
    </source>
</evidence>
<dbReference type="SMART" id="SM00355">
    <property type="entry name" value="ZnF_C2H2"/>
    <property type="match status" value="3"/>
</dbReference>
<dbReference type="GO" id="GO:0008270">
    <property type="term" value="F:zinc ion binding"/>
    <property type="evidence" value="ECO:0007669"/>
    <property type="project" value="UniProtKB-KW"/>
</dbReference>
<dbReference type="PANTHER" id="PTHR46179:SF19">
    <property type="entry name" value="C2H2 FINGER DOMAIN TRANSCRIPTION FACTOR (EUROFUNG)-RELATED"/>
    <property type="match status" value="1"/>
</dbReference>
<keyword evidence="6" id="KW-1185">Reference proteome</keyword>
<proteinExistence type="predicted"/>
<feature type="region of interest" description="Disordered" evidence="3">
    <location>
        <begin position="448"/>
        <end position="471"/>
    </location>
</feature>
<feature type="non-terminal residue" evidence="5">
    <location>
        <position position="682"/>
    </location>
</feature>
<dbReference type="Proteomes" id="UP000799772">
    <property type="component" value="Unassembled WGS sequence"/>
</dbReference>
<dbReference type="GO" id="GO:0006357">
    <property type="term" value="P:regulation of transcription by RNA polymerase II"/>
    <property type="evidence" value="ECO:0007669"/>
    <property type="project" value="TreeGrafter"/>
</dbReference>
<protein>
    <recommendedName>
        <fullName evidence="4">C2H2-type domain-containing protein</fullName>
    </recommendedName>
</protein>
<evidence type="ECO:0000256" key="1">
    <source>
        <dbReference type="PROSITE-ProRule" id="PRU00042"/>
    </source>
</evidence>
<sequence length="682" mass="74491">IPDDYMSSAFDFSGPAIRIQQSTPQPQLAFGYPQQSVLVDGSQGANNFLYGESSGQMIPGSSLQTSALNRRTRPHQRVPSNSSAGSNSPASPFSQGHAPQLMYGNAAQSPSIVKAESSFAADEASRIYSNHLPTPTQTPTHDSFLASSQTSFHPPFQNIDSTVAAHMAMKHAFTDGNSVTEEDAPGFSHSTRQSVSSFGRNSPATPRTINGEDFEEGLRVPTNGETNLNQKVEDWIDEYLRFDDEPDMAIRANNQVPKLERTMTDIYSDELFNPTPTSQPPTSQNMKTSKNLSLLSPYHNAMMSERLQQANQARSQSPTSTGYRALSPFRQSSPFMQQPPQVRFQSAQQVREHQKAEAEANAMQRRNMAGQQNIEPKTISPKDAVLDYQENEEDAKMPLFPQDDGSNFSAYSGNTFQGDTPAKFDNTADSSYGSLGVGGVHAWPSSIGQSSASYSATASTAPPQSQQFSFAPASVPGAFHSLPSNSSYSTGNMSEDTPEFPAHLTSMESSASEAPPQSSSNSNHVDASKPSSTLADTGTYTCTYHGCTQRFETPQKLQRHKREAHRQNVQSQQTVPHVTTPGVGSGMTSAALLARNSQAGPHKCERINPTTGKPCNTIFSRPYDLTRHEDTIHNARKQKVRCALCQEEKTFSRNDALTRHMRVVHPDVDFPGKHRRRGGRGD</sequence>
<keyword evidence="1" id="KW-0862">Zinc</keyword>
<evidence type="ECO:0000313" key="5">
    <source>
        <dbReference type="EMBL" id="KAF2100584.1"/>
    </source>
</evidence>
<name>A0A9P4MCE9_9PEZI</name>
<feature type="compositionally biased region" description="Low complexity" evidence="3">
    <location>
        <begin position="506"/>
        <end position="523"/>
    </location>
</feature>
<evidence type="ECO:0000313" key="6">
    <source>
        <dbReference type="Proteomes" id="UP000799772"/>
    </source>
</evidence>
<dbReference type="PROSITE" id="PS50157">
    <property type="entry name" value="ZINC_FINGER_C2H2_2"/>
    <property type="match status" value="2"/>
</dbReference>
<feature type="compositionally biased region" description="Polar residues" evidence="3">
    <location>
        <begin position="188"/>
        <end position="208"/>
    </location>
</feature>
<feature type="region of interest" description="Disordered" evidence="3">
    <location>
        <begin position="486"/>
        <end position="535"/>
    </location>
</feature>
<feature type="coiled-coil region" evidence="2">
    <location>
        <begin position="346"/>
        <end position="373"/>
    </location>
</feature>
<dbReference type="InterPro" id="IPR036236">
    <property type="entry name" value="Znf_C2H2_sf"/>
</dbReference>
<comment type="caution">
    <text evidence="5">The sequence shown here is derived from an EMBL/GenBank/DDBJ whole genome shotgun (WGS) entry which is preliminary data.</text>
</comment>
<reference evidence="5" key="1">
    <citation type="journal article" date="2020" name="Stud. Mycol.">
        <title>101 Dothideomycetes genomes: a test case for predicting lifestyles and emergence of pathogens.</title>
        <authorList>
            <person name="Haridas S."/>
            <person name="Albert R."/>
            <person name="Binder M."/>
            <person name="Bloem J."/>
            <person name="Labutti K."/>
            <person name="Salamov A."/>
            <person name="Andreopoulos B."/>
            <person name="Baker S."/>
            <person name="Barry K."/>
            <person name="Bills G."/>
            <person name="Bluhm B."/>
            <person name="Cannon C."/>
            <person name="Castanera R."/>
            <person name="Culley D."/>
            <person name="Daum C."/>
            <person name="Ezra D."/>
            <person name="Gonzalez J."/>
            <person name="Henrissat B."/>
            <person name="Kuo A."/>
            <person name="Liang C."/>
            <person name="Lipzen A."/>
            <person name="Lutzoni F."/>
            <person name="Magnuson J."/>
            <person name="Mondo S."/>
            <person name="Nolan M."/>
            <person name="Ohm R."/>
            <person name="Pangilinan J."/>
            <person name="Park H.-J."/>
            <person name="Ramirez L."/>
            <person name="Alfaro M."/>
            <person name="Sun H."/>
            <person name="Tritt A."/>
            <person name="Yoshinaga Y."/>
            <person name="Zwiers L.-H."/>
            <person name="Turgeon B."/>
            <person name="Goodwin S."/>
            <person name="Spatafora J."/>
            <person name="Crous P."/>
            <person name="Grigoriev I."/>
        </authorList>
    </citation>
    <scope>NUCLEOTIDE SEQUENCE</scope>
    <source>
        <strain evidence="5">CBS 133067</strain>
    </source>
</reference>
<dbReference type="AlphaFoldDB" id="A0A9P4MCE9"/>
<feature type="region of interest" description="Disordered" evidence="3">
    <location>
        <begin position="182"/>
        <end position="225"/>
    </location>
</feature>
<dbReference type="InterPro" id="IPR013087">
    <property type="entry name" value="Znf_C2H2_type"/>
</dbReference>
<feature type="domain" description="C2H2-type" evidence="4">
    <location>
        <begin position="602"/>
        <end position="638"/>
    </location>
</feature>
<evidence type="ECO:0000256" key="2">
    <source>
        <dbReference type="SAM" id="Coils"/>
    </source>
</evidence>
<dbReference type="InterPro" id="IPR051061">
    <property type="entry name" value="Zinc_finger_trans_reg"/>
</dbReference>
<dbReference type="Gene3D" id="3.30.160.60">
    <property type="entry name" value="Classic Zinc Finger"/>
    <property type="match status" value="2"/>
</dbReference>
<feature type="domain" description="C2H2-type" evidence="4">
    <location>
        <begin position="540"/>
        <end position="570"/>
    </location>
</feature>
<dbReference type="SUPFAM" id="SSF57667">
    <property type="entry name" value="beta-beta-alpha zinc fingers"/>
    <property type="match status" value="1"/>
</dbReference>
<dbReference type="Pfam" id="PF00096">
    <property type="entry name" value="zf-C2H2"/>
    <property type="match status" value="1"/>
</dbReference>
<dbReference type="EMBL" id="ML978124">
    <property type="protein sequence ID" value="KAF2100584.1"/>
    <property type="molecule type" value="Genomic_DNA"/>
</dbReference>
<dbReference type="PANTHER" id="PTHR46179">
    <property type="entry name" value="ZINC FINGER PROTEIN"/>
    <property type="match status" value="1"/>
</dbReference>
<feature type="compositionally biased region" description="Polar residues" evidence="3">
    <location>
        <begin position="486"/>
        <end position="495"/>
    </location>
</feature>
<dbReference type="PROSITE" id="PS00028">
    <property type="entry name" value="ZINC_FINGER_C2H2_1"/>
    <property type="match status" value="1"/>
</dbReference>
<gene>
    <name evidence="5" type="ORF">NA57DRAFT_28286</name>
</gene>
<keyword evidence="1" id="KW-0863">Zinc-finger</keyword>
<feature type="compositionally biased region" description="Low complexity" evidence="3">
    <location>
        <begin position="448"/>
        <end position="467"/>
    </location>
</feature>
<feature type="compositionally biased region" description="Low complexity" evidence="3">
    <location>
        <begin position="79"/>
        <end position="94"/>
    </location>
</feature>
<keyword evidence="1" id="KW-0479">Metal-binding</keyword>
<evidence type="ECO:0000256" key="3">
    <source>
        <dbReference type="SAM" id="MobiDB-lite"/>
    </source>
</evidence>
<dbReference type="OrthoDB" id="7295497at2759"/>